<evidence type="ECO:0000313" key="2">
    <source>
        <dbReference type="Proteomes" id="UP000069001"/>
    </source>
</evidence>
<protein>
    <submittedName>
        <fullName evidence="1">Uncharacterized protein</fullName>
    </submittedName>
</protein>
<reference evidence="1 2" key="1">
    <citation type="submission" date="2015-11" db="EMBL/GenBank/DDBJ databases">
        <title>Expanding the genomic diversity of Burkholderia species for the development of highly accurate diagnostics.</title>
        <authorList>
            <person name="Sahl J."/>
            <person name="Keim P."/>
            <person name="Wagner D."/>
        </authorList>
    </citation>
    <scope>NUCLEOTIDE SEQUENCE [LARGE SCALE GENOMIC DNA]</scope>
    <source>
        <strain evidence="1 2">MSMB1302</strain>
    </source>
</reference>
<accession>A0A103ZT42</accession>
<dbReference type="Proteomes" id="UP000069001">
    <property type="component" value="Unassembled WGS sequence"/>
</dbReference>
<dbReference type="AlphaFoldDB" id="A0A103ZT42"/>
<comment type="caution">
    <text evidence="1">The sequence shown here is derived from an EMBL/GenBank/DDBJ whole genome shotgun (WGS) entry which is preliminary data.</text>
</comment>
<dbReference type="EMBL" id="LOYH01000029">
    <property type="protein sequence ID" value="KVK85633.1"/>
    <property type="molecule type" value="Genomic_DNA"/>
</dbReference>
<name>A0A103ZT42_BURCE</name>
<organism evidence="1 2">
    <name type="scientific">Burkholderia cepacia</name>
    <name type="common">Pseudomonas cepacia</name>
    <dbReference type="NCBI Taxonomy" id="292"/>
    <lineage>
        <taxon>Bacteria</taxon>
        <taxon>Pseudomonadati</taxon>
        <taxon>Pseudomonadota</taxon>
        <taxon>Betaproteobacteria</taxon>
        <taxon>Burkholderiales</taxon>
        <taxon>Burkholderiaceae</taxon>
        <taxon>Burkholderia</taxon>
        <taxon>Burkholderia cepacia complex</taxon>
    </lineage>
</organism>
<evidence type="ECO:0000313" key="1">
    <source>
        <dbReference type="EMBL" id="KVK85633.1"/>
    </source>
</evidence>
<sequence>MRAPDWNLGELDEGTADKILTNSTDQLCFTHEAAAVVRKKFVINASNANGIVNQKYRMKNLSDATQFVPYSVKLNRTDLESSSVVLPNTTSLSLEFNDRVGAGVNKTCFTPTFTTTVDKNVKAGDYSDVLTFTVVTKP</sequence>
<proteinExistence type="predicted"/>
<gene>
    <name evidence="1" type="ORF">WS90_00030</name>
</gene>